<proteinExistence type="predicted"/>
<dbReference type="PANTHER" id="PTHR30146:SF145">
    <property type="entry name" value="RIBOSE OPERON REPRESSOR"/>
    <property type="match status" value="1"/>
</dbReference>
<organism evidence="6 7">
    <name type="scientific">Heyndrickxia coagulans</name>
    <name type="common">Weizmannia coagulans</name>
    <dbReference type="NCBI Taxonomy" id="1398"/>
    <lineage>
        <taxon>Bacteria</taxon>
        <taxon>Bacillati</taxon>
        <taxon>Bacillota</taxon>
        <taxon>Bacilli</taxon>
        <taxon>Bacillales</taxon>
        <taxon>Bacillaceae</taxon>
        <taxon>Heyndrickxia</taxon>
    </lineage>
</organism>
<dbReference type="InterPro" id="IPR001387">
    <property type="entry name" value="Cro/C1-type_HTH"/>
</dbReference>
<feature type="domain" description="HTH lacI-type" evidence="4">
    <location>
        <begin position="12"/>
        <end position="67"/>
    </location>
</feature>
<dbReference type="PROSITE" id="PS50943">
    <property type="entry name" value="HTH_CROC1"/>
    <property type="match status" value="1"/>
</dbReference>
<keyword evidence="1" id="KW-0805">Transcription regulation</keyword>
<dbReference type="InterPro" id="IPR000843">
    <property type="entry name" value="HTH_LacI"/>
</dbReference>
<dbReference type="SUPFAM" id="SSF53822">
    <property type="entry name" value="Periplasmic binding protein-like I"/>
    <property type="match status" value="1"/>
</dbReference>
<evidence type="ECO:0000259" key="5">
    <source>
        <dbReference type="PROSITE" id="PS50943"/>
    </source>
</evidence>
<dbReference type="SMART" id="SM00354">
    <property type="entry name" value="HTH_LACI"/>
    <property type="match status" value="1"/>
</dbReference>
<dbReference type="Proteomes" id="UP000070376">
    <property type="component" value="Unassembled WGS sequence"/>
</dbReference>
<dbReference type="Gene3D" id="3.40.50.2300">
    <property type="match status" value="2"/>
</dbReference>
<dbReference type="Gene3D" id="1.10.260.40">
    <property type="entry name" value="lambda repressor-like DNA-binding domains"/>
    <property type="match status" value="1"/>
</dbReference>
<protein>
    <submittedName>
        <fullName evidence="6">Putative HTH-type transcriptional regulator KdgR</fullName>
    </submittedName>
</protein>
<dbReference type="CDD" id="cd06283">
    <property type="entry name" value="PBP1_RegR_EndR_KdgR-like"/>
    <property type="match status" value="1"/>
</dbReference>
<evidence type="ECO:0000313" key="7">
    <source>
        <dbReference type="Proteomes" id="UP000070376"/>
    </source>
</evidence>
<feature type="domain" description="HTH cro/C1-type" evidence="5">
    <location>
        <begin position="8"/>
        <end position="61"/>
    </location>
</feature>
<evidence type="ECO:0000259" key="4">
    <source>
        <dbReference type="PROSITE" id="PS50932"/>
    </source>
</evidence>
<dbReference type="PANTHER" id="PTHR30146">
    <property type="entry name" value="LACI-RELATED TRANSCRIPTIONAL REPRESSOR"/>
    <property type="match status" value="1"/>
</dbReference>
<evidence type="ECO:0000256" key="2">
    <source>
        <dbReference type="ARBA" id="ARBA00023125"/>
    </source>
</evidence>
<comment type="caution">
    <text evidence="6">The sequence shown here is derived from an EMBL/GenBank/DDBJ whole genome shotgun (WGS) entry which is preliminary data.</text>
</comment>
<sequence>MVNNMRGKEAKVTIYDVAKKAGVSKSTVSRYLGGRFHELSPKTQQKIKQVIDELQYRPNNLARGLKSSRSYLIGALVADITNPYTTAILRGAEDVCKQHGYSLLICNSDNRPAKEREYISMLQSHKIDGLLIQTTGGNSDFLETLSENGKTPIVLVDRKIPELPFDTVEIDNRGAVMQAVSYLIKKNYKRIGYFTEPVAHFSPRHERYTGFQEALRLVSPSHPSLEDLFEVDLRDESQLEKKLNTFLSRTSKEPRAIIAGNSVIALKIIIKLKEQGYKIPDDTGFLSFDNPEWAAAVFSGITTIEQPTYQIGKTVMELILKRLADNESPVQTISYQTRLIERESAPGR</sequence>
<dbReference type="SUPFAM" id="SSF47413">
    <property type="entry name" value="lambda repressor-like DNA-binding domains"/>
    <property type="match status" value="1"/>
</dbReference>
<dbReference type="InterPro" id="IPR028082">
    <property type="entry name" value="Peripla_BP_I"/>
</dbReference>
<dbReference type="PROSITE" id="PS00356">
    <property type="entry name" value="HTH_LACI_1"/>
    <property type="match status" value="1"/>
</dbReference>
<evidence type="ECO:0000256" key="1">
    <source>
        <dbReference type="ARBA" id="ARBA00023015"/>
    </source>
</evidence>
<evidence type="ECO:0000256" key="3">
    <source>
        <dbReference type="ARBA" id="ARBA00023163"/>
    </source>
</evidence>
<dbReference type="AlphaFoldDB" id="A0A133KH84"/>
<dbReference type="Pfam" id="PF13377">
    <property type="entry name" value="Peripla_BP_3"/>
    <property type="match status" value="1"/>
</dbReference>
<dbReference type="InterPro" id="IPR010982">
    <property type="entry name" value="Lambda_DNA-bd_dom_sf"/>
</dbReference>
<reference evidence="7" key="1">
    <citation type="submission" date="2016-01" db="EMBL/GenBank/DDBJ databases">
        <authorList>
            <person name="Mitreva M."/>
            <person name="Pepin K.H."/>
            <person name="Mihindukulasuriya K.A."/>
            <person name="Fulton R."/>
            <person name="Fronick C."/>
            <person name="O'Laughlin M."/>
            <person name="Miner T."/>
            <person name="Herter B."/>
            <person name="Rosa B.A."/>
            <person name="Cordes M."/>
            <person name="Tomlinson C."/>
            <person name="Wollam A."/>
            <person name="Palsikar V.B."/>
            <person name="Mardis E.R."/>
            <person name="Wilson R.K."/>
        </authorList>
    </citation>
    <scope>NUCLEOTIDE SEQUENCE [LARGE SCALE GENOMIC DNA]</scope>
    <source>
        <strain evidence="7">GED7749B</strain>
    </source>
</reference>
<dbReference type="GO" id="GO:0000976">
    <property type="term" value="F:transcription cis-regulatory region binding"/>
    <property type="evidence" value="ECO:0007669"/>
    <property type="project" value="TreeGrafter"/>
</dbReference>
<dbReference type="EMBL" id="LRPN01000127">
    <property type="protein sequence ID" value="KWZ78983.1"/>
    <property type="molecule type" value="Genomic_DNA"/>
</dbReference>
<dbReference type="PRINTS" id="PR00036">
    <property type="entry name" value="HTHLACI"/>
</dbReference>
<keyword evidence="3" id="KW-0804">Transcription</keyword>
<evidence type="ECO:0000313" key="6">
    <source>
        <dbReference type="EMBL" id="KWZ78983.1"/>
    </source>
</evidence>
<dbReference type="Pfam" id="PF00356">
    <property type="entry name" value="LacI"/>
    <property type="match status" value="1"/>
</dbReference>
<name>A0A133KH84_HEYCO</name>
<dbReference type="GO" id="GO:0003700">
    <property type="term" value="F:DNA-binding transcription factor activity"/>
    <property type="evidence" value="ECO:0007669"/>
    <property type="project" value="TreeGrafter"/>
</dbReference>
<dbReference type="PROSITE" id="PS50932">
    <property type="entry name" value="HTH_LACI_2"/>
    <property type="match status" value="1"/>
</dbReference>
<dbReference type="InterPro" id="IPR046335">
    <property type="entry name" value="LacI/GalR-like_sensor"/>
</dbReference>
<keyword evidence="2" id="KW-0238">DNA-binding</keyword>
<dbReference type="PATRIC" id="fig|1398.22.peg.2825"/>
<dbReference type="CDD" id="cd01392">
    <property type="entry name" value="HTH_LacI"/>
    <property type="match status" value="1"/>
</dbReference>
<accession>A0A133KH84</accession>
<gene>
    <name evidence="6" type="ORF">HMPREF3213_02824</name>
</gene>